<accession>A0A1G7B2X7</accession>
<reference evidence="9 10" key="1">
    <citation type="submission" date="2016-10" db="EMBL/GenBank/DDBJ databases">
        <authorList>
            <person name="de Groot N.N."/>
        </authorList>
    </citation>
    <scope>NUCLEOTIDE SEQUENCE [LARGE SCALE GENOMIC DNA]</scope>
    <source>
        <strain evidence="9 10">MON 2.2</strain>
    </source>
</reference>
<keyword evidence="10" id="KW-1185">Reference proteome</keyword>
<feature type="transmembrane region" description="Helical" evidence="7">
    <location>
        <begin position="393"/>
        <end position="412"/>
    </location>
</feature>
<feature type="transmembrane region" description="Helical" evidence="7">
    <location>
        <begin position="343"/>
        <end position="361"/>
    </location>
</feature>
<gene>
    <name evidence="9" type="ORF">SAMN04489747_2817</name>
</gene>
<dbReference type="RefSeq" id="WP_090594423.1">
    <property type="nucleotide sequence ID" value="NZ_LT629688.1"/>
</dbReference>
<feature type="transmembrane region" description="Helical" evidence="7">
    <location>
        <begin position="16"/>
        <end position="37"/>
    </location>
</feature>
<evidence type="ECO:0000313" key="9">
    <source>
        <dbReference type="EMBL" id="SDE21197.1"/>
    </source>
</evidence>
<feature type="transmembrane region" description="Helical" evidence="7">
    <location>
        <begin position="310"/>
        <end position="331"/>
    </location>
</feature>
<feature type="transmembrane region" description="Helical" evidence="7">
    <location>
        <begin position="164"/>
        <end position="189"/>
    </location>
</feature>
<dbReference type="GO" id="GO:0022857">
    <property type="term" value="F:transmembrane transporter activity"/>
    <property type="evidence" value="ECO:0007669"/>
    <property type="project" value="TreeGrafter"/>
</dbReference>
<dbReference type="InterPro" id="IPR003838">
    <property type="entry name" value="ABC3_permease_C"/>
</dbReference>
<feature type="transmembrane region" description="Helical" evidence="7">
    <location>
        <begin position="712"/>
        <end position="732"/>
    </location>
</feature>
<protein>
    <submittedName>
        <fullName evidence="9">Putative ABC transport system permease protein</fullName>
    </submittedName>
</protein>
<evidence type="ECO:0000256" key="3">
    <source>
        <dbReference type="ARBA" id="ARBA00022692"/>
    </source>
</evidence>
<evidence type="ECO:0000259" key="8">
    <source>
        <dbReference type="Pfam" id="PF02687"/>
    </source>
</evidence>
<feature type="transmembrane region" description="Helical" evidence="7">
    <location>
        <begin position="261"/>
        <end position="282"/>
    </location>
</feature>
<dbReference type="PANTHER" id="PTHR30572">
    <property type="entry name" value="MEMBRANE COMPONENT OF TRANSPORTER-RELATED"/>
    <property type="match status" value="1"/>
</dbReference>
<dbReference type="STRING" id="675864.SAMN04489747_2817"/>
<evidence type="ECO:0000256" key="5">
    <source>
        <dbReference type="ARBA" id="ARBA00023136"/>
    </source>
</evidence>
<evidence type="ECO:0000256" key="4">
    <source>
        <dbReference type="ARBA" id="ARBA00022989"/>
    </source>
</evidence>
<dbReference type="Pfam" id="PF02687">
    <property type="entry name" value="FtsX"/>
    <property type="match status" value="2"/>
</dbReference>
<keyword evidence="2" id="KW-1003">Cell membrane</keyword>
<feature type="transmembrane region" description="Helical" evidence="7">
    <location>
        <begin position="677"/>
        <end position="700"/>
    </location>
</feature>
<dbReference type="Proteomes" id="UP000198546">
    <property type="component" value="Chromosome i"/>
</dbReference>
<keyword evidence="4 7" id="KW-1133">Transmembrane helix</keyword>
<evidence type="ECO:0000313" key="10">
    <source>
        <dbReference type="Proteomes" id="UP000198546"/>
    </source>
</evidence>
<feature type="transmembrane region" description="Helical" evidence="7">
    <location>
        <begin position="623"/>
        <end position="645"/>
    </location>
</feature>
<dbReference type="AlphaFoldDB" id="A0A1G7B2X7"/>
<proteinExistence type="inferred from homology"/>
<feature type="domain" description="ABC3 transporter permease C-terminal" evidence="8">
    <location>
        <begin position="627"/>
        <end position="739"/>
    </location>
</feature>
<dbReference type="GO" id="GO:0005886">
    <property type="term" value="C:plasma membrane"/>
    <property type="evidence" value="ECO:0007669"/>
    <property type="project" value="UniProtKB-SubCell"/>
</dbReference>
<evidence type="ECO:0000256" key="7">
    <source>
        <dbReference type="SAM" id="Phobius"/>
    </source>
</evidence>
<comment type="similarity">
    <text evidence="6">Belongs to the ABC-4 integral membrane protein family.</text>
</comment>
<feature type="domain" description="ABC3 transporter permease C-terminal" evidence="8">
    <location>
        <begin position="170"/>
        <end position="291"/>
    </location>
</feature>
<evidence type="ECO:0000256" key="2">
    <source>
        <dbReference type="ARBA" id="ARBA00022475"/>
    </source>
</evidence>
<comment type="subcellular location">
    <subcellularLocation>
        <location evidence="1">Cell membrane</location>
        <topology evidence="1">Multi-pass membrane protein</topology>
    </subcellularLocation>
</comment>
<organism evidence="9 10">
    <name type="scientific">Auraticoccus monumenti</name>
    <dbReference type="NCBI Taxonomy" id="675864"/>
    <lineage>
        <taxon>Bacteria</taxon>
        <taxon>Bacillati</taxon>
        <taxon>Actinomycetota</taxon>
        <taxon>Actinomycetes</taxon>
        <taxon>Propionibacteriales</taxon>
        <taxon>Propionibacteriaceae</taxon>
        <taxon>Auraticoccus</taxon>
    </lineage>
</organism>
<dbReference type="PANTHER" id="PTHR30572:SF4">
    <property type="entry name" value="ABC TRANSPORTER PERMEASE YTRF"/>
    <property type="match status" value="1"/>
</dbReference>
<keyword evidence="5 7" id="KW-0472">Membrane</keyword>
<keyword evidence="3 7" id="KW-0812">Transmembrane</keyword>
<dbReference type="InterPro" id="IPR050250">
    <property type="entry name" value="Macrolide_Exporter_MacB"/>
</dbReference>
<feature type="transmembrane region" description="Helical" evidence="7">
    <location>
        <begin position="219"/>
        <end position="241"/>
    </location>
</feature>
<name>A0A1G7B2X7_9ACTN</name>
<evidence type="ECO:0000256" key="6">
    <source>
        <dbReference type="ARBA" id="ARBA00038076"/>
    </source>
</evidence>
<dbReference type="EMBL" id="LT629688">
    <property type="protein sequence ID" value="SDE21197.1"/>
    <property type="molecule type" value="Genomic_DNA"/>
</dbReference>
<dbReference type="OrthoDB" id="9780560at2"/>
<evidence type="ECO:0000256" key="1">
    <source>
        <dbReference type="ARBA" id="ARBA00004651"/>
    </source>
</evidence>
<sequence length="750" mass="77135">MVQLALRTLRYRTGMFAAAFLAMFCAAIIMMATGGLIETGVRTAVPPVQTASADVVVAGDQRYHDSGGDPDEPPVLPERVRIDAALADTIATLPGVQQTRTFVFEGVPPLGRIDAVGVVAEPGVDVEELQQRIDAELDPGTITLVGDERGQAELRGAQASGVTVMALAGVFTAFAVLVSVFGVASMLALSITQRQQDLGLLRAVGATPRQIRRLVLRETLLLSLVATAAAVVPGQLVSRFVFARLAEQGIAAEGLAFRQGWVPVVAAMAVAIAAALAGALGAGRRASRIKPAQALTEASVDGRLIGRGRLLLAGIVLAAGFALTVVTTVVVSGPLTPATGAPAVILLAIGFSLLAPVLMKITTFAVQWPVRALGGVTGELAVLNARGRGGRMAAVLAPVILLTAVSTGMLYLQTTNDVADRRAFTDNLVADAVVSVPGGVDPGLVQAVSTVPGVAGASAYVSSLGFIEAPADSSPANEGWTLQGVTAEGAEATTPVDVTAGSLSALHGDTVALGDQHASRLGVGVGDLLTVRMGDGTTLDLRVAAQFSAQEDYDTLLLPADTLAARTTAGVSTRIVVTAEAGTDPEQLVTNLGAMTATEEGLTVEGRDVLFAEYDEQKRTATFAIYIMVLMIAGYAAITVVNTLASSTTARRREFGLQRLAGSTRVQVLRMVGLEGAIVSVSGIALGTAAALVILVPVSLKRLDSVLPAGPPWVFVTIAAWTVVLTLAAMLLPAWRATRGRPAEAALAVE</sequence>